<feature type="signal peptide" evidence="1">
    <location>
        <begin position="1"/>
        <end position="24"/>
    </location>
</feature>
<feature type="chain" id="PRO_5046509798" evidence="1">
    <location>
        <begin position="25"/>
        <end position="381"/>
    </location>
</feature>
<evidence type="ECO:0000313" key="3">
    <source>
        <dbReference type="Proteomes" id="UP001240447"/>
    </source>
</evidence>
<dbReference type="EMBL" id="JAUSQM010000001">
    <property type="protein sequence ID" value="MDP9823986.1"/>
    <property type="molecule type" value="Genomic_DNA"/>
</dbReference>
<comment type="caution">
    <text evidence="2">The sequence shown here is derived from an EMBL/GenBank/DDBJ whole genome shotgun (WGS) entry which is preliminary data.</text>
</comment>
<keyword evidence="3" id="KW-1185">Reference proteome</keyword>
<accession>A0ABT9NU82</accession>
<evidence type="ECO:0000256" key="1">
    <source>
        <dbReference type="SAM" id="SignalP"/>
    </source>
</evidence>
<protein>
    <submittedName>
        <fullName evidence="2">Cytochrome oxidase Cu insertion factor (SCO1/SenC/PrrC family)</fullName>
    </submittedName>
</protein>
<sequence length="381" mass="40941">MRAAAISTALVSATLVGIGSTATAVAPAPEAVTKTASVTFPSCELRDQDDERIGDRFPWTTALTLTVETPVSARDLNHVVRVDVGTPIDWPGGVLQLDTVRVTKTFRFAAGDDTGTLQSVRTSDTASFGPQLAIGELEDTSHVYGRSGFKAWKPRSLEVKITGNAAGTTDFRSYTLSCDPLRNAPTVVTAAVYDEAKAARLDLRRPDGRAIATAAQGTRVRYVGQDFEPLGTVVLRLGQHRVVTTKADLTGAIVGTFRVPPTLKARAWRLDAVGSSALKSAEHKHVYVVHPKVRVTAPARRPAGARVKVVGAKFVAQERVRVQLRVYGKRTVRATTVVRATKAGRVTAQLRTRPALRGNYYEIVLTGLASGRSATTSIYLR</sequence>
<name>A0ABT9NU82_9ACTN</name>
<organism evidence="2 3">
    <name type="scientific">Nocardioides massiliensis</name>
    <dbReference type="NCBI Taxonomy" id="1325935"/>
    <lineage>
        <taxon>Bacteria</taxon>
        <taxon>Bacillati</taxon>
        <taxon>Actinomycetota</taxon>
        <taxon>Actinomycetes</taxon>
        <taxon>Propionibacteriales</taxon>
        <taxon>Nocardioidaceae</taxon>
        <taxon>Nocardioides</taxon>
    </lineage>
</organism>
<dbReference type="RefSeq" id="WP_181641596.1">
    <property type="nucleotide sequence ID" value="NZ_CCXJ01000113.1"/>
</dbReference>
<proteinExistence type="predicted"/>
<gene>
    <name evidence="2" type="ORF">J2S59_003795</name>
</gene>
<dbReference type="Proteomes" id="UP001240447">
    <property type="component" value="Unassembled WGS sequence"/>
</dbReference>
<reference evidence="2 3" key="1">
    <citation type="submission" date="2023-07" db="EMBL/GenBank/DDBJ databases">
        <title>Sequencing the genomes of 1000 actinobacteria strains.</title>
        <authorList>
            <person name="Klenk H.-P."/>
        </authorList>
    </citation>
    <scope>NUCLEOTIDE SEQUENCE [LARGE SCALE GENOMIC DNA]</scope>
    <source>
        <strain evidence="2 3">GD13</strain>
    </source>
</reference>
<keyword evidence="1" id="KW-0732">Signal</keyword>
<evidence type="ECO:0000313" key="2">
    <source>
        <dbReference type="EMBL" id="MDP9823986.1"/>
    </source>
</evidence>